<proteinExistence type="predicted"/>
<evidence type="ECO:0000256" key="1">
    <source>
        <dbReference type="SAM" id="Phobius"/>
    </source>
</evidence>
<name>A0A1B1N9G5_9MICO</name>
<feature type="transmembrane region" description="Helical" evidence="1">
    <location>
        <begin position="73"/>
        <end position="98"/>
    </location>
</feature>
<keyword evidence="3" id="KW-1185">Reference proteome</keyword>
<protein>
    <submittedName>
        <fullName evidence="2">Uncharacterized protein</fullName>
    </submittedName>
</protein>
<reference evidence="2 3" key="1">
    <citation type="submission" date="2016-03" db="EMBL/GenBank/DDBJ databases">
        <title>Shallow-sea hydrothermal system.</title>
        <authorList>
            <person name="Tang K."/>
        </authorList>
    </citation>
    <scope>NUCLEOTIDE SEQUENCE [LARGE SCALE GENOMIC DNA]</scope>
    <source>
        <strain evidence="2 3">JLT9</strain>
    </source>
</reference>
<dbReference type="KEGG" id="serj:SGUI_0686"/>
<sequence>MDPSPLTVSALVLGLLLLALAVWERAGRGAQARAWLRAPRESGIRRAMFVFPGIGVLSLLVGLSPWMEGTPLLGLLALVLAPLGLWLVFGWGALALPYPRWSVPGWARETIGARFGKERWTR</sequence>
<organism evidence="2 3">
    <name type="scientific">Serinicoccus hydrothermalis</name>
    <dbReference type="NCBI Taxonomy" id="1758689"/>
    <lineage>
        <taxon>Bacteria</taxon>
        <taxon>Bacillati</taxon>
        <taxon>Actinomycetota</taxon>
        <taxon>Actinomycetes</taxon>
        <taxon>Micrococcales</taxon>
        <taxon>Ornithinimicrobiaceae</taxon>
        <taxon>Serinicoccus</taxon>
    </lineage>
</organism>
<dbReference type="Proteomes" id="UP000092482">
    <property type="component" value="Chromosome"/>
</dbReference>
<dbReference type="OrthoDB" id="4870422at2"/>
<keyword evidence="1" id="KW-1133">Transmembrane helix</keyword>
<gene>
    <name evidence="2" type="ORF">SGUI_0686</name>
</gene>
<dbReference type="EMBL" id="CP014989">
    <property type="protein sequence ID" value="ANS78082.1"/>
    <property type="molecule type" value="Genomic_DNA"/>
</dbReference>
<accession>A0A1B1N9G5</accession>
<dbReference type="STRING" id="1758689.SGUI_0686"/>
<evidence type="ECO:0000313" key="3">
    <source>
        <dbReference type="Proteomes" id="UP000092482"/>
    </source>
</evidence>
<keyword evidence="1" id="KW-0472">Membrane</keyword>
<evidence type="ECO:0000313" key="2">
    <source>
        <dbReference type="EMBL" id="ANS78082.1"/>
    </source>
</evidence>
<dbReference type="AlphaFoldDB" id="A0A1B1N9G5"/>
<dbReference type="RefSeq" id="WP_066636375.1">
    <property type="nucleotide sequence ID" value="NZ_CP014989.1"/>
</dbReference>
<feature type="transmembrane region" description="Helical" evidence="1">
    <location>
        <begin position="6"/>
        <end position="26"/>
    </location>
</feature>
<keyword evidence="1" id="KW-0812">Transmembrane</keyword>
<feature type="transmembrane region" description="Helical" evidence="1">
    <location>
        <begin position="47"/>
        <end position="67"/>
    </location>
</feature>